<evidence type="ECO:0000256" key="7">
    <source>
        <dbReference type="ARBA" id="ARBA00023065"/>
    </source>
</evidence>
<evidence type="ECO:0000313" key="17">
    <source>
        <dbReference type="EMBL" id="MFC3109738.1"/>
    </source>
</evidence>
<proteinExistence type="inferred from homology"/>
<evidence type="ECO:0000256" key="9">
    <source>
        <dbReference type="ARBA" id="ARBA00023136"/>
    </source>
</evidence>
<feature type="signal peptide" evidence="14">
    <location>
        <begin position="1"/>
        <end position="32"/>
    </location>
</feature>
<dbReference type="PANTHER" id="PTHR30069:SF53">
    <property type="entry name" value="COLICIN I RECEPTOR-RELATED"/>
    <property type="match status" value="1"/>
</dbReference>
<dbReference type="Proteomes" id="UP001595530">
    <property type="component" value="Unassembled WGS sequence"/>
</dbReference>
<dbReference type="PANTHER" id="PTHR30069">
    <property type="entry name" value="TONB-DEPENDENT OUTER MEMBRANE RECEPTOR"/>
    <property type="match status" value="1"/>
</dbReference>
<keyword evidence="3 12" id="KW-0813">Transport</keyword>
<dbReference type="InterPro" id="IPR012910">
    <property type="entry name" value="Plug_dom"/>
</dbReference>
<evidence type="ECO:0000313" key="18">
    <source>
        <dbReference type="Proteomes" id="UP001595530"/>
    </source>
</evidence>
<evidence type="ECO:0000256" key="3">
    <source>
        <dbReference type="ARBA" id="ARBA00022448"/>
    </source>
</evidence>
<keyword evidence="9 12" id="KW-0472">Membrane</keyword>
<dbReference type="InterPro" id="IPR039426">
    <property type="entry name" value="TonB-dep_rcpt-like"/>
</dbReference>
<evidence type="ECO:0000256" key="5">
    <source>
        <dbReference type="ARBA" id="ARBA00022692"/>
    </source>
</evidence>
<evidence type="ECO:0000256" key="11">
    <source>
        <dbReference type="ARBA" id="ARBA00023237"/>
    </source>
</evidence>
<dbReference type="Gene3D" id="2.40.170.20">
    <property type="entry name" value="TonB-dependent receptor, beta-barrel domain"/>
    <property type="match status" value="1"/>
</dbReference>
<keyword evidence="10 17" id="KW-0675">Receptor</keyword>
<dbReference type="InterPro" id="IPR037066">
    <property type="entry name" value="Plug_dom_sf"/>
</dbReference>
<evidence type="ECO:0000256" key="1">
    <source>
        <dbReference type="ARBA" id="ARBA00004571"/>
    </source>
</evidence>
<reference evidence="18" key="1">
    <citation type="journal article" date="2019" name="Int. J. Syst. Evol. Microbiol.">
        <title>The Global Catalogue of Microorganisms (GCM) 10K type strain sequencing project: providing services to taxonomists for standard genome sequencing and annotation.</title>
        <authorList>
            <consortium name="The Broad Institute Genomics Platform"/>
            <consortium name="The Broad Institute Genome Sequencing Center for Infectious Disease"/>
            <person name="Wu L."/>
            <person name="Ma J."/>
        </authorList>
    </citation>
    <scope>NUCLEOTIDE SEQUENCE [LARGE SCALE GENOMIC DNA]</scope>
    <source>
        <strain evidence="18">KCTC 42986</strain>
    </source>
</reference>
<gene>
    <name evidence="17" type="ORF">ACFOFO_17500</name>
</gene>
<comment type="caution">
    <text evidence="17">The sequence shown here is derived from an EMBL/GenBank/DDBJ whole genome shotgun (WGS) entry which is preliminary data.</text>
</comment>
<dbReference type="EMBL" id="JBHRTP010000054">
    <property type="protein sequence ID" value="MFC3109738.1"/>
    <property type="molecule type" value="Genomic_DNA"/>
</dbReference>
<dbReference type="Pfam" id="PF00593">
    <property type="entry name" value="TonB_dep_Rec_b-barrel"/>
    <property type="match status" value="1"/>
</dbReference>
<keyword evidence="11 12" id="KW-0998">Cell outer membrane</keyword>
<feature type="chain" id="PRO_5046830739" evidence="14">
    <location>
        <begin position="33"/>
        <end position="630"/>
    </location>
</feature>
<evidence type="ECO:0000256" key="12">
    <source>
        <dbReference type="PROSITE-ProRule" id="PRU01360"/>
    </source>
</evidence>
<evidence type="ECO:0000256" key="14">
    <source>
        <dbReference type="SAM" id="SignalP"/>
    </source>
</evidence>
<protein>
    <submittedName>
        <fullName evidence="17">TonB-dependent receptor domain-containing protein</fullName>
    </submittedName>
</protein>
<keyword evidence="18" id="KW-1185">Reference proteome</keyword>
<evidence type="ECO:0000256" key="8">
    <source>
        <dbReference type="ARBA" id="ARBA00023077"/>
    </source>
</evidence>
<name>A0ABV7F6L7_9BURK</name>
<dbReference type="Pfam" id="PF07715">
    <property type="entry name" value="Plug"/>
    <property type="match status" value="1"/>
</dbReference>
<evidence type="ECO:0000256" key="6">
    <source>
        <dbReference type="ARBA" id="ARBA00022729"/>
    </source>
</evidence>
<dbReference type="InterPro" id="IPR000531">
    <property type="entry name" value="Beta-barrel_TonB"/>
</dbReference>
<feature type="domain" description="TonB-dependent receptor plug" evidence="16">
    <location>
        <begin position="58"/>
        <end position="162"/>
    </location>
</feature>
<sequence length="630" mass="67302">MTSVVSRHAIQALKPLAISFAVAAAFSVTASAQTTTSTQDQVARVLVTASRTPVAAKDVLADNVVIGPEEIAQSGFTSIVDLLQQKRGIEISRTGGPGNVSSVFVRGAANAQSIVLVDGVRVGSSTTGAATWEAIPLSQIDHVEIVYGPLSSLYGSSAMGGVIQIFTKKGATGFHPSVSAGVGSYGTRNVEAGVSGGSAIDGERNFHYAISAAHEQADGFSATKPAAGTFSFNPDKDGYDKDSVSGQFSVDLAKGHEIGLTLLQSRLNAQFDAGLGFDDRNVEKIENYSLYSNNQLLPNWHSKLQLAYGIDQTDTDASFGKSMIRTRQRQFGWQNDINLGSDLLQLVAERREEKVDTDDGSVDGKRNTNSVAAAYQLKRDAHLASVSVRSDNSAQFGTHTTGSLAYGYHISSALRVNASYGTSFRAPSFNELYFPGFGVTSNKPEQGRNAEAGIYYEAGASHLSAVYYHNQINDLLVNTATCPVEQATHPFGCAFNVDKALLEGISLGASTRVGSFNLRGALDLQNPRDTTTDKTLARRAKRHGSVALEYAAGALKAGVETVFASTRFDDFANKKPLPGYALLNLYSSYDLAQNWSVFGRWNNALNKDYELAKNYATAGSNLFVGVRYGY</sequence>
<evidence type="ECO:0000256" key="4">
    <source>
        <dbReference type="ARBA" id="ARBA00022452"/>
    </source>
</evidence>
<dbReference type="RefSeq" id="WP_390332169.1">
    <property type="nucleotide sequence ID" value="NZ_JBHRTP010000054.1"/>
</dbReference>
<dbReference type="Gene3D" id="2.170.130.10">
    <property type="entry name" value="TonB-dependent receptor, plug domain"/>
    <property type="match status" value="1"/>
</dbReference>
<comment type="similarity">
    <text evidence="2 12 13">Belongs to the TonB-dependent receptor family.</text>
</comment>
<dbReference type="CDD" id="cd01347">
    <property type="entry name" value="ligand_gated_channel"/>
    <property type="match status" value="1"/>
</dbReference>
<evidence type="ECO:0000256" key="13">
    <source>
        <dbReference type="RuleBase" id="RU003357"/>
    </source>
</evidence>
<keyword evidence="7" id="KW-0406">Ion transport</keyword>
<organism evidence="17 18">
    <name type="scientific">Undibacterium arcticum</name>
    <dbReference type="NCBI Taxonomy" id="1762892"/>
    <lineage>
        <taxon>Bacteria</taxon>
        <taxon>Pseudomonadati</taxon>
        <taxon>Pseudomonadota</taxon>
        <taxon>Betaproteobacteria</taxon>
        <taxon>Burkholderiales</taxon>
        <taxon>Oxalobacteraceae</taxon>
        <taxon>Undibacterium</taxon>
    </lineage>
</organism>
<dbReference type="SUPFAM" id="SSF56935">
    <property type="entry name" value="Porins"/>
    <property type="match status" value="1"/>
</dbReference>
<evidence type="ECO:0000259" key="16">
    <source>
        <dbReference type="Pfam" id="PF07715"/>
    </source>
</evidence>
<evidence type="ECO:0000256" key="2">
    <source>
        <dbReference type="ARBA" id="ARBA00009810"/>
    </source>
</evidence>
<keyword evidence="5 12" id="KW-0812">Transmembrane</keyword>
<keyword evidence="8 13" id="KW-0798">TonB box</keyword>
<keyword evidence="6 14" id="KW-0732">Signal</keyword>
<feature type="domain" description="TonB-dependent receptor-like beta-barrel" evidence="15">
    <location>
        <begin position="205"/>
        <end position="603"/>
    </location>
</feature>
<comment type="subcellular location">
    <subcellularLocation>
        <location evidence="1 12">Cell outer membrane</location>
        <topology evidence="1 12">Multi-pass membrane protein</topology>
    </subcellularLocation>
</comment>
<dbReference type="PROSITE" id="PS52016">
    <property type="entry name" value="TONB_DEPENDENT_REC_3"/>
    <property type="match status" value="1"/>
</dbReference>
<evidence type="ECO:0000259" key="15">
    <source>
        <dbReference type="Pfam" id="PF00593"/>
    </source>
</evidence>
<accession>A0ABV7F6L7</accession>
<keyword evidence="4 12" id="KW-1134">Transmembrane beta strand</keyword>
<dbReference type="InterPro" id="IPR036942">
    <property type="entry name" value="Beta-barrel_TonB_sf"/>
</dbReference>
<evidence type="ECO:0000256" key="10">
    <source>
        <dbReference type="ARBA" id="ARBA00023170"/>
    </source>
</evidence>